<feature type="domain" description="PPIase FKBP-type" evidence="6">
    <location>
        <begin position="39"/>
        <end position="127"/>
    </location>
</feature>
<accession>A0A5E8BXW3</accession>
<proteinExistence type="inferred from homology"/>
<dbReference type="InterPro" id="IPR046357">
    <property type="entry name" value="PPIase_dom_sf"/>
</dbReference>
<dbReference type="InterPro" id="IPR050689">
    <property type="entry name" value="FKBP-type_PPIase"/>
</dbReference>
<comment type="similarity">
    <text evidence="4">Belongs to the FKBP-type PPIase family. FKBP1 subfamily.</text>
</comment>
<dbReference type="GO" id="GO:0003755">
    <property type="term" value="F:peptidyl-prolyl cis-trans isomerase activity"/>
    <property type="evidence" value="ECO:0007669"/>
    <property type="project" value="UniProtKB-KW"/>
</dbReference>
<dbReference type="PANTHER" id="PTHR10516:SF443">
    <property type="entry name" value="FK506-BINDING PROTEIN 59-RELATED"/>
    <property type="match status" value="1"/>
</dbReference>
<evidence type="ECO:0000313" key="8">
    <source>
        <dbReference type="Proteomes" id="UP000398389"/>
    </source>
</evidence>
<dbReference type="EMBL" id="CABVLU010000003">
    <property type="protein sequence ID" value="VVT54357.1"/>
    <property type="molecule type" value="Genomic_DNA"/>
</dbReference>
<sequence>MLSRTLRQQTRSFHSTIRKMGVTIQSLAPGDGVNFPKPGDHITIHYTGTLDNGSTFDSSRTRGAPFQAVIGVGQLIRGWDEGIPKLSVGEKAVLKITPDYGYGARGFPPVIPENANLTFEVELLKIN</sequence>
<dbReference type="PANTHER" id="PTHR10516">
    <property type="entry name" value="PEPTIDYL-PROLYL CIS-TRANS ISOMERASE"/>
    <property type="match status" value="1"/>
</dbReference>
<dbReference type="EC" id="5.2.1.8" evidence="5"/>
<keyword evidence="8" id="KW-1185">Reference proteome</keyword>
<name>A0A5E8BXW3_9ASCO</name>
<dbReference type="GeneID" id="43582850"/>
<reference evidence="7 8" key="1">
    <citation type="submission" date="2019-09" db="EMBL/GenBank/DDBJ databases">
        <authorList>
            <person name="Brejova B."/>
        </authorList>
    </citation>
    <scope>NUCLEOTIDE SEQUENCE [LARGE SCALE GENOMIC DNA]</scope>
</reference>
<gene>
    <name evidence="7" type="ORF">SAPINGB_P004035</name>
</gene>
<comment type="catalytic activity">
    <reaction evidence="1 5">
        <text>[protein]-peptidylproline (omega=180) = [protein]-peptidylproline (omega=0)</text>
        <dbReference type="Rhea" id="RHEA:16237"/>
        <dbReference type="Rhea" id="RHEA-COMP:10747"/>
        <dbReference type="Rhea" id="RHEA-COMP:10748"/>
        <dbReference type="ChEBI" id="CHEBI:83833"/>
        <dbReference type="ChEBI" id="CHEBI:83834"/>
        <dbReference type="EC" id="5.2.1.8"/>
    </reaction>
</comment>
<evidence type="ECO:0000256" key="4">
    <source>
        <dbReference type="ARBA" id="ARBA00038106"/>
    </source>
</evidence>
<dbReference type="Pfam" id="PF00254">
    <property type="entry name" value="FKBP_C"/>
    <property type="match status" value="1"/>
</dbReference>
<keyword evidence="3 5" id="KW-0413">Isomerase</keyword>
<keyword evidence="2 5" id="KW-0697">Rotamase</keyword>
<dbReference type="InterPro" id="IPR001179">
    <property type="entry name" value="PPIase_FKBP_dom"/>
</dbReference>
<dbReference type="Gene3D" id="3.10.50.40">
    <property type="match status" value="1"/>
</dbReference>
<evidence type="ECO:0000256" key="2">
    <source>
        <dbReference type="ARBA" id="ARBA00023110"/>
    </source>
</evidence>
<dbReference type="SUPFAM" id="SSF54534">
    <property type="entry name" value="FKBP-like"/>
    <property type="match status" value="1"/>
</dbReference>
<evidence type="ECO:0000256" key="3">
    <source>
        <dbReference type="ARBA" id="ARBA00023235"/>
    </source>
</evidence>
<evidence type="ECO:0000259" key="6">
    <source>
        <dbReference type="PROSITE" id="PS50059"/>
    </source>
</evidence>
<evidence type="ECO:0000256" key="5">
    <source>
        <dbReference type="PROSITE-ProRule" id="PRU00277"/>
    </source>
</evidence>
<dbReference type="GO" id="GO:0005737">
    <property type="term" value="C:cytoplasm"/>
    <property type="evidence" value="ECO:0007669"/>
    <property type="project" value="TreeGrafter"/>
</dbReference>
<dbReference type="FunFam" id="3.10.50.40:FF:000025">
    <property type="entry name" value="Peptidylprolyl isomerase"/>
    <property type="match status" value="1"/>
</dbReference>
<evidence type="ECO:0000313" key="7">
    <source>
        <dbReference type="EMBL" id="VVT54357.1"/>
    </source>
</evidence>
<dbReference type="AlphaFoldDB" id="A0A5E8BXW3"/>
<dbReference type="OrthoDB" id="1902587at2759"/>
<evidence type="ECO:0000256" key="1">
    <source>
        <dbReference type="ARBA" id="ARBA00000971"/>
    </source>
</evidence>
<dbReference type="Proteomes" id="UP000398389">
    <property type="component" value="Unassembled WGS sequence"/>
</dbReference>
<organism evidence="7 8">
    <name type="scientific">Magnusiomyces paraingens</name>
    <dbReference type="NCBI Taxonomy" id="2606893"/>
    <lineage>
        <taxon>Eukaryota</taxon>
        <taxon>Fungi</taxon>
        <taxon>Dikarya</taxon>
        <taxon>Ascomycota</taxon>
        <taxon>Saccharomycotina</taxon>
        <taxon>Dipodascomycetes</taxon>
        <taxon>Dipodascales</taxon>
        <taxon>Dipodascaceae</taxon>
        <taxon>Magnusiomyces</taxon>
    </lineage>
</organism>
<dbReference type="PROSITE" id="PS50059">
    <property type="entry name" value="FKBP_PPIASE"/>
    <property type="match status" value="1"/>
</dbReference>
<protein>
    <recommendedName>
        <fullName evidence="5">peptidylprolyl isomerase</fullName>
        <ecNumber evidence="5">5.2.1.8</ecNumber>
    </recommendedName>
</protein>
<dbReference type="RefSeq" id="XP_031854641.1">
    <property type="nucleotide sequence ID" value="XM_031998750.1"/>
</dbReference>